<organism evidence="2 3">
    <name type="scientific">Streblomastix strix</name>
    <dbReference type="NCBI Taxonomy" id="222440"/>
    <lineage>
        <taxon>Eukaryota</taxon>
        <taxon>Metamonada</taxon>
        <taxon>Preaxostyla</taxon>
        <taxon>Oxymonadida</taxon>
        <taxon>Streblomastigidae</taxon>
        <taxon>Streblomastix</taxon>
    </lineage>
</organism>
<dbReference type="AlphaFoldDB" id="A0A5J4VDI3"/>
<evidence type="ECO:0000313" key="2">
    <source>
        <dbReference type="EMBL" id="KAA6380553.1"/>
    </source>
</evidence>
<proteinExistence type="predicted"/>
<protein>
    <submittedName>
        <fullName evidence="2">Uncharacterized protein</fullName>
    </submittedName>
</protein>
<gene>
    <name evidence="2" type="ORF">EZS28_023918</name>
</gene>
<comment type="caution">
    <text evidence="2">The sequence shown here is derived from an EMBL/GenBank/DDBJ whole genome shotgun (WGS) entry which is preliminary data.</text>
</comment>
<feature type="non-terminal residue" evidence="2">
    <location>
        <position position="115"/>
    </location>
</feature>
<evidence type="ECO:0000313" key="3">
    <source>
        <dbReference type="Proteomes" id="UP000324800"/>
    </source>
</evidence>
<feature type="region of interest" description="Disordered" evidence="1">
    <location>
        <begin position="94"/>
        <end position="115"/>
    </location>
</feature>
<sequence length="115" mass="13471">MAQTGKTSIFTDRSSILSEGLQVPANPIQQQTQFQLPLSPVPDVVGMTPEEMNAFFDKNERLIRRMEQLEARNQELVRILKELQDQKLAEELKRKKMEEEMRRQQEQDEKDVDPT</sequence>
<name>A0A5J4VDI3_9EUKA</name>
<accession>A0A5J4VDI3</accession>
<reference evidence="2 3" key="1">
    <citation type="submission" date="2019-03" db="EMBL/GenBank/DDBJ databases">
        <title>Single cell metagenomics reveals metabolic interactions within the superorganism composed of flagellate Streblomastix strix and complex community of Bacteroidetes bacteria on its surface.</title>
        <authorList>
            <person name="Treitli S.C."/>
            <person name="Kolisko M."/>
            <person name="Husnik F."/>
            <person name="Keeling P."/>
            <person name="Hampl V."/>
        </authorList>
    </citation>
    <scope>NUCLEOTIDE SEQUENCE [LARGE SCALE GENOMIC DNA]</scope>
    <source>
        <strain evidence="2">ST1C</strain>
    </source>
</reference>
<evidence type="ECO:0000256" key="1">
    <source>
        <dbReference type="SAM" id="MobiDB-lite"/>
    </source>
</evidence>
<dbReference type="Proteomes" id="UP000324800">
    <property type="component" value="Unassembled WGS sequence"/>
</dbReference>
<dbReference type="EMBL" id="SNRW01007827">
    <property type="protein sequence ID" value="KAA6380553.1"/>
    <property type="molecule type" value="Genomic_DNA"/>
</dbReference>